<dbReference type="AlphaFoldDB" id="A0A376BU30"/>
<dbReference type="STRING" id="1120980.GCA_000745955_00728"/>
<organism evidence="2 3">
    <name type="scientific">Alysiella crassa</name>
    <dbReference type="NCBI Taxonomy" id="153491"/>
    <lineage>
        <taxon>Bacteria</taxon>
        <taxon>Pseudomonadati</taxon>
        <taxon>Pseudomonadota</taxon>
        <taxon>Betaproteobacteria</taxon>
        <taxon>Neisseriales</taxon>
        <taxon>Neisseriaceae</taxon>
        <taxon>Alysiella</taxon>
    </lineage>
</organism>
<feature type="transmembrane region" description="Helical" evidence="1">
    <location>
        <begin position="57"/>
        <end position="74"/>
    </location>
</feature>
<proteinExistence type="predicted"/>
<gene>
    <name evidence="2" type="ORF">NCTC10283_02005</name>
</gene>
<reference evidence="2 3" key="1">
    <citation type="submission" date="2018-06" db="EMBL/GenBank/DDBJ databases">
        <authorList>
            <consortium name="Pathogen Informatics"/>
            <person name="Doyle S."/>
        </authorList>
    </citation>
    <scope>NUCLEOTIDE SEQUENCE [LARGE SCALE GENOMIC DNA]</scope>
    <source>
        <strain evidence="2 3">NCTC10283</strain>
    </source>
</reference>
<keyword evidence="1" id="KW-0472">Membrane</keyword>
<keyword evidence="1" id="KW-0812">Transmembrane</keyword>
<dbReference type="RefSeq" id="WP_034291739.1">
    <property type="nucleotide sequence ID" value="NZ_CP091519.2"/>
</dbReference>
<feature type="transmembrane region" description="Helical" evidence="1">
    <location>
        <begin position="30"/>
        <end position="51"/>
    </location>
</feature>
<name>A0A376BU30_9NEIS</name>
<dbReference type="EMBL" id="UFSO01000003">
    <property type="protein sequence ID" value="SSY80446.1"/>
    <property type="molecule type" value="Genomic_DNA"/>
</dbReference>
<sequence length="97" mass="11343">MFAFLLKKISQNPEIQWQDLSPEKQKSVKLILWIFVFVHISLIIGMMPFFYLSYRGAPLHFPVFLAVTLMIIGAPKSIQIYRNRIQKILASKNHPLE</sequence>
<keyword evidence="3" id="KW-1185">Reference proteome</keyword>
<accession>A0A376BU30</accession>
<evidence type="ECO:0000313" key="3">
    <source>
        <dbReference type="Proteomes" id="UP000254209"/>
    </source>
</evidence>
<dbReference type="Proteomes" id="UP000254209">
    <property type="component" value="Unassembled WGS sequence"/>
</dbReference>
<keyword evidence="1" id="KW-1133">Transmembrane helix</keyword>
<evidence type="ECO:0000313" key="2">
    <source>
        <dbReference type="EMBL" id="SSY80446.1"/>
    </source>
</evidence>
<protein>
    <submittedName>
        <fullName evidence="2">Uncharacterized protein</fullName>
    </submittedName>
</protein>
<evidence type="ECO:0000256" key="1">
    <source>
        <dbReference type="SAM" id="Phobius"/>
    </source>
</evidence>